<sequence length="146" mass="16322">MAGLTKSQFDSLIDRHFRYEAEDDVDGVLSTLVDDLTHDLVGWPDGASRDKQTARAFYEQMFADLAGEKVTSVKRLYGDDFVVDESIWQGKAVGNPMGLPGHGRPLSFRILHIFEVTPEGRIKRENVWLDHAAIVRQLSEPVAVPA</sequence>
<organism evidence="1 2">
    <name type="scientific">Noviherbaspirillum suwonense</name>
    <dbReference type="NCBI Taxonomy" id="1224511"/>
    <lineage>
        <taxon>Bacteria</taxon>
        <taxon>Pseudomonadati</taxon>
        <taxon>Pseudomonadota</taxon>
        <taxon>Betaproteobacteria</taxon>
        <taxon>Burkholderiales</taxon>
        <taxon>Oxalobacteraceae</taxon>
        <taxon>Noviherbaspirillum</taxon>
    </lineage>
</organism>
<dbReference type="Gene3D" id="3.10.450.50">
    <property type="match status" value="1"/>
</dbReference>
<dbReference type="Proteomes" id="UP001158049">
    <property type="component" value="Unassembled WGS sequence"/>
</dbReference>
<proteinExistence type="predicted"/>
<dbReference type="SUPFAM" id="SSF54427">
    <property type="entry name" value="NTF2-like"/>
    <property type="match status" value="1"/>
</dbReference>
<dbReference type="Pfam" id="PF07366">
    <property type="entry name" value="SnoaL"/>
    <property type="match status" value="1"/>
</dbReference>
<evidence type="ECO:0008006" key="3">
    <source>
        <dbReference type="Google" id="ProtNLM"/>
    </source>
</evidence>
<keyword evidence="2" id="KW-1185">Reference proteome</keyword>
<accession>A0ABY1Q686</accession>
<evidence type="ECO:0000313" key="1">
    <source>
        <dbReference type="EMBL" id="SMP61073.1"/>
    </source>
</evidence>
<name>A0ABY1Q686_9BURK</name>
<evidence type="ECO:0000313" key="2">
    <source>
        <dbReference type="Proteomes" id="UP001158049"/>
    </source>
</evidence>
<protein>
    <recommendedName>
        <fullName evidence="3">Ketosteroid isomerase</fullName>
    </recommendedName>
</protein>
<dbReference type="RefSeq" id="WP_283442414.1">
    <property type="nucleotide sequence ID" value="NZ_FXUL01000007.1"/>
</dbReference>
<dbReference type="InterPro" id="IPR009959">
    <property type="entry name" value="Cyclase_SnoaL-like"/>
</dbReference>
<comment type="caution">
    <text evidence="1">The sequence shown here is derived from an EMBL/GenBank/DDBJ whole genome shotgun (WGS) entry which is preliminary data.</text>
</comment>
<reference evidence="1 2" key="1">
    <citation type="submission" date="2017-05" db="EMBL/GenBank/DDBJ databases">
        <authorList>
            <person name="Varghese N."/>
            <person name="Submissions S."/>
        </authorList>
    </citation>
    <scope>NUCLEOTIDE SEQUENCE [LARGE SCALE GENOMIC DNA]</scope>
    <source>
        <strain evidence="1 2">DSM 26001</strain>
    </source>
</reference>
<gene>
    <name evidence="1" type="ORF">SAMN06295970_10789</name>
</gene>
<dbReference type="EMBL" id="FXUL01000007">
    <property type="protein sequence ID" value="SMP61073.1"/>
    <property type="molecule type" value="Genomic_DNA"/>
</dbReference>
<dbReference type="InterPro" id="IPR032710">
    <property type="entry name" value="NTF2-like_dom_sf"/>
</dbReference>